<keyword evidence="2" id="KW-1185">Reference proteome</keyword>
<sequence length="191" mass="21404">SDAKQDSADGAPPGASPENTAPVKPVQEDPVSTKSETKREPFMKDLTPGCSRPVMIHRAIYGSFERFIAILTEHFAGKWPFWISPRQVMVIPVMAGAYDYAAEVQKLLRQHRFHADVDLSGNTMKKKILEAQLAQYNFICVVGAEEAENRAVNIRNRDDQSSQQRGEIIPLQEAINKLEVLRDSRALESKL</sequence>
<proteinExistence type="predicted"/>
<organism evidence="1 2">
    <name type="scientific">Coniosporium uncinatum</name>
    <dbReference type="NCBI Taxonomy" id="93489"/>
    <lineage>
        <taxon>Eukaryota</taxon>
        <taxon>Fungi</taxon>
        <taxon>Dikarya</taxon>
        <taxon>Ascomycota</taxon>
        <taxon>Pezizomycotina</taxon>
        <taxon>Dothideomycetes</taxon>
        <taxon>Dothideomycetes incertae sedis</taxon>
        <taxon>Coniosporium</taxon>
    </lineage>
</organism>
<comment type="caution">
    <text evidence="1">The sequence shown here is derived from an EMBL/GenBank/DDBJ whole genome shotgun (WGS) entry which is preliminary data.</text>
</comment>
<feature type="non-terminal residue" evidence="1">
    <location>
        <position position="1"/>
    </location>
</feature>
<reference evidence="1" key="1">
    <citation type="submission" date="2024-09" db="EMBL/GenBank/DDBJ databases">
        <title>Black Yeasts Isolated from many extreme environments.</title>
        <authorList>
            <person name="Coleine C."/>
            <person name="Stajich J.E."/>
            <person name="Selbmann L."/>
        </authorList>
    </citation>
    <scope>NUCLEOTIDE SEQUENCE</scope>
    <source>
        <strain evidence="1">CCFEE 5737</strain>
    </source>
</reference>
<name>A0ACC3CTE7_9PEZI</name>
<dbReference type="EMBL" id="JAWDJW010011802">
    <property type="protein sequence ID" value="KAK3044543.1"/>
    <property type="molecule type" value="Genomic_DNA"/>
</dbReference>
<dbReference type="Proteomes" id="UP001186974">
    <property type="component" value="Unassembled WGS sequence"/>
</dbReference>
<evidence type="ECO:0000313" key="2">
    <source>
        <dbReference type="Proteomes" id="UP001186974"/>
    </source>
</evidence>
<accession>A0ACC3CTE7</accession>
<evidence type="ECO:0000313" key="1">
    <source>
        <dbReference type="EMBL" id="KAK3044543.1"/>
    </source>
</evidence>
<protein>
    <submittedName>
        <fullName evidence="1">Uncharacterized protein</fullName>
    </submittedName>
</protein>
<gene>
    <name evidence="1" type="ORF">LTS18_000988</name>
</gene>